<dbReference type="Proteomes" id="UP000663829">
    <property type="component" value="Unassembled WGS sequence"/>
</dbReference>
<dbReference type="Proteomes" id="UP000682733">
    <property type="component" value="Unassembled WGS sequence"/>
</dbReference>
<dbReference type="Proteomes" id="UP000677228">
    <property type="component" value="Unassembled WGS sequence"/>
</dbReference>
<evidence type="ECO:0000313" key="3">
    <source>
        <dbReference type="EMBL" id="CAF1608753.1"/>
    </source>
</evidence>
<dbReference type="AlphaFoldDB" id="A0A816BFZ9"/>
<dbReference type="EMBL" id="CAJOBA010001399">
    <property type="protein sequence ID" value="CAF3593638.1"/>
    <property type="molecule type" value="Genomic_DNA"/>
</dbReference>
<feature type="region of interest" description="Disordered" evidence="1">
    <location>
        <begin position="70"/>
        <end position="89"/>
    </location>
</feature>
<keyword evidence="6" id="KW-1185">Reference proteome</keyword>
<protein>
    <submittedName>
        <fullName evidence="3">Uncharacterized protein</fullName>
    </submittedName>
</protein>
<evidence type="ECO:0000313" key="4">
    <source>
        <dbReference type="EMBL" id="CAF3593638.1"/>
    </source>
</evidence>
<dbReference type="EMBL" id="CAJOBC010104226">
    <property type="protein sequence ID" value="CAF4490404.1"/>
    <property type="molecule type" value="Genomic_DNA"/>
</dbReference>
<sequence>MPSHNHGSTIDGESNYRLYYDVPVENADNNYVTGYRASQHLSGGDRFNMQAGWSNMFATCSQCRHTHKVETEGKNHAHSHKATSSTINI</sequence>
<name>A0A816BFZ9_9BILA</name>
<evidence type="ECO:0000256" key="1">
    <source>
        <dbReference type="SAM" id="MobiDB-lite"/>
    </source>
</evidence>
<evidence type="ECO:0000313" key="6">
    <source>
        <dbReference type="Proteomes" id="UP000663829"/>
    </source>
</evidence>
<evidence type="ECO:0000313" key="2">
    <source>
        <dbReference type="EMBL" id="CAF0809836.1"/>
    </source>
</evidence>
<comment type="caution">
    <text evidence="3">The sequence shown here is derived from an EMBL/GenBank/DDBJ whole genome shotgun (WGS) entry which is preliminary data.</text>
</comment>
<reference evidence="3" key="1">
    <citation type="submission" date="2021-02" db="EMBL/GenBank/DDBJ databases">
        <authorList>
            <person name="Nowell W R."/>
        </authorList>
    </citation>
    <scope>NUCLEOTIDE SEQUENCE</scope>
</reference>
<dbReference type="EMBL" id="CAJNOK010001399">
    <property type="protein sequence ID" value="CAF0809836.1"/>
    <property type="molecule type" value="Genomic_DNA"/>
</dbReference>
<dbReference type="Proteomes" id="UP000681722">
    <property type="component" value="Unassembled WGS sequence"/>
</dbReference>
<organism evidence="3 6">
    <name type="scientific">Didymodactylos carnosus</name>
    <dbReference type="NCBI Taxonomy" id="1234261"/>
    <lineage>
        <taxon>Eukaryota</taxon>
        <taxon>Metazoa</taxon>
        <taxon>Spiralia</taxon>
        <taxon>Gnathifera</taxon>
        <taxon>Rotifera</taxon>
        <taxon>Eurotatoria</taxon>
        <taxon>Bdelloidea</taxon>
        <taxon>Philodinida</taxon>
        <taxon>Philodinidae</taxon>
        <taxon>Didymodactylos</taxon>
    </lineage>
</organism>
<proteinExistence type="predicted"/>
<evidence type="ECO:0000313" key="5">
    <source>
        <dbReference type="EMBL" id="CAF4490404.1"/>
    </source>
</evidence>
<dbReference type="EMBL" id="CAJNOQ010037549">
    <property type="protein sequence ID" value="CAF1608753.1"/>
    <property type="molecule type" value="Genomic_DNA"/>
</dbReference>
<accession>A0A816BFZ9</accession>
<gene>
    <name evidence="3" type="ORF">GPM918_LOCUS42941</name>
    <name evidence="2" type="ORF">OVA965_LOCUS5088</name>
    <name evidence="5" type="ORF">SRO942_LOCUS44301</name>
    <name evidence="4" type="ORF">TMI583_LOCUS5086</name>
</gene>